<feature type="compositionally biased region" description="Basic and acidic residues" evidence="1">
    <location>
        <begin position="1"/>
        <end position="10"/>
    </location>
</feature>
<sequence>MATAHIDPRPRPTHRPVVARGATKAARAPRNPIAACARRVGIVASTAFSVVVLGHDGLPDDLVRKAD</sequence>
<protein>
    <submittedName>
        <fullName evidence="2">Uncharacterized protein</fullName>
    </submittedName>
</protein>
<name>A0A1H7F4L5_STRJI</name>
<dbReference type="EMBL" id="FOAZ01000001">
    <property type="protein sequence ID" value="SEK20307.1"/>
    <property type="molecule type" value="Genomic_DNA"/>
</dbReference>
<dbReference type="RefSeq" id="WP_042453601.1">
    <property type="nucleotide sequence ID" value="NZ_BBPN01000029.1"/>
</dbReference>
<organism evidence="2 3">
    <name type="scientific">Streptacidiphilus jiangxiensis</name>
    <dbReference type="NCBI Taxonomy" id="235985"/>
    <lineage>
        <taxon>Bacteria</taxon>
        <taxon>Bacillati</taxon>
        <taxon>Actinomycetota</taxon>
        <taxon>Actinomycetes</taxon>
        <taxon>Kitasatosporales</taxon>
        <taxon>Streptomycetaceae</taxon>
        <taxon>Streptacidiphilus</taxon>
    </lineage>
</organism>
<reference evidence="3" key="1">
    <citation type="submission" date="2016-10" db="EMBL/GenBank/DDBJ databases">
        <authorList>
            <person name="Varghese N."/>
        </authorList>
    </citation>
    <scope>NUCLEOTIDE SEQUENCE [LARGE SCALE GENOMIC DNA]</scope>
    <source>
        <strain evidence="3">DSM 45096 / BCRC 16803 / CGMCC 4.1857 / CIP 109030 / JCM 12277 / KCTC 19219 / NBRC 100920 / 33214</strain>
    </source>
</reference>
<gene>
    <name evidence="2" type="ORF">SAMN05414137_10156</name>
</gene>
<evidence type="ECO:0000256" key="1">
    <source>
        <dbReference type="SAM" id="MobiDB-lite"/>
    </source>
</evidence>
<proteinExistence type="predicted"/>
<accession>A0A1H7F4L5</accession>
<evidence type="ECO:0000313" key="2">
    <source>
        <dbReference type="EMBL" id="SEK20307.1"/>
    </source>
</evidence>
<evidence type="ECO:0000313" key="3">
    <source>
        <dbReference type="Proteomes" id="UP000183015"/>
    </source>
</evidence>
<dbReference type="OrthoDB" id="3855219at2"/>
<dbReference type="eggNOG" id="ENOG5031JG6">
    <property type="taxonomic scope" value="Bacteria"/>
</dbReference>
<dbReference type="AlphaFoldDB" id="A0A1H7F4L5"/>
<dbReference type="Proteomes" id="UP000183015">
    <property type="component" value="Unassembled WGS sequence"/>
</dbReference>
<keyword evidence="3" id="KW-1185">Reference proteome</keyword>
<feature type="region of interest" description="Disordered" evidence="1">
    <location>
        <begin position="1"/>
        <end position="25"/>
    </location>
</feature>